<comment type="caution">
    <text evidence="4">The sequence shown here is derived from an EMBL/GenBank/DDBJ whole genome shotgun (WGS) entry which is preliminary data.</text>
</comment>
<dbReference type="PANTHER" id="PTHR30055:SF235">
    <property type="entry name" value="TRANSCRIPTIONAL REGULATORY PROTEIN"/>
    <property type="match status" value="1"/>
</dbReference>
<dbReference type="InterPro" id="IPR041678">
    <property type="entry name" value="TetR_C_16"/>
</dbReference>
<accession>A0ABW3F3Z9</accession>
<evidence type="ECO:0000313" key="4">
    <source>
        <dbReference type="EMBL" id="MFD0905848.1"/>
    </source>
</evidence>
<dbReference type="EMBL" id="JBHTJA010000172">
    <property type="protein sequence ID" value="MFD0905848.1"/>
    <property type="molecule type" value="Genomic_DNA"/>
</dbReference>
<dbReference type="Pfam" id="PF17920">
    <property type="entry name" value="TetR_C_16"/>
    <property type="match status" value="1"/>
</dbReference>
<sequence length="202" mass="22212">MTDAADSTPRRRNRAATRTALLDAARLRFSRQGFDGTGIREIAGDVGVDPALISRYFGSKEKLYAEAVHVDVPSGLAADPYRPLPHITDQLLRDVVFGDWQEFDGEHPLLVMLRSSGNPGVREQLRTRVCGDYLQDFAERLNGADAELRAELIGALLLGMGVMRSVVRSPALSEASFEQTRALVARLVQALTEPAPGRRTQR</sequence>
<dbReference type="InterPro" id="IPR009057">
    <property type="entry name" value="Homeodomain-like_sf"/>
</dbReference>
<dbReference type="PROSITE" id="PS50977">
    <property type="entry name" value="HTH_TETR_2"/>
    <property type="match status" value="1"/>
</dbReference>
<protein>
    <submittedName>
        <fullName evidence="4">TetR family transcriptional regulator</fullName>
    </submittedName>
</protein>
<dbReference type="Pfam" id="PF00440">
    <property type="entry name" value="TetR_N"/>
    <property type="match status" value="1"/>
</dbReference>
<evidence type="ECO:0000256" key="2">
    <source>
        <dbReference type="PROSITE-ProRule" id="PRU00335"/>
    </source>
</evidence>
<dbReference type="Proteomes" id="UP001596972">
    <property type="component" value="Unassembled WGS sequence"/>
</dbReference>
<feature type="domain" description="HTH tetR-type" evidence="3">
    <location>
        <begin position="15"/>
        <end position="75"/>
    </location>
</feature>
<evidence type="ECO:0000256" key="1">
    <source>
        <dbReference type="ARBA" id="ARBA00023125"/>
    </source>
</evidence>
<keyword evidence="5" id="KW-1185">Reference proteome</keyword>
<dbReference type="Gene3D" id="1.10.10.60">
    <property type="entry name" value="Homeodomain-like"/>
    <property type="match status" value="1"/>
</dbReference>
<proteinExistence type="predicted"/>
<feature type="DNA-binding region" description="H-T-H motif" evidence="2">
    <location>
        <begin position="38"/>
        <end position="57"/>
    </location>
</feature>
<dbReference type="SUPFAM" id="SSF46689">
    <property type="entry name" value="Homeodomain-like"/>
    <property type="match status" value="1"/>
</dbReference>
<dbReference type="PANTHER" id="PTHR30055">
    <property type="entry name" value="HTH-TYPE TRANSCRIPTIONAL REGULATOR RUTR"/>
    <property type="match status" value="1"/>
</dbReference>
<gene>
    <name evidence="4" type="ORF">ACFQ11_36130</name>
</gene>
<dbReference type="InterPro" id="IPR001647">
    <property type="entry name" value="HTH_TetR"/>
</dbReference>
<dbReference type="PRINTS" id="PR00455">
    <property type="entry name" value="HTHTETR"/>
</dbReference>
<reference evidence="5" key="1">
    <citation type="journal article" date="2019" name="Int. J. Syst. Evol. Microbiol.">
        <title>The Global Catalogue of Microorganisms (GCM) 10K type strain sequencing project: providing services to taxonomists for standard genome sequencing and annotation.</title>
        <authorList>
            <consortium name="The Broad Institute Genomics Platform"/>
            <consortium name="The Broad Institute Genome Sequencing Center for Infectious Disease"/>
            <person name="Wu L."/>
            <person name="Ma J."/>
        </authorList>
    </citation>
    <scope>NUCLEOTIDE SEQUENCE [LARGE SCALE GENOMIC DNA]</scope>
    <source>
        <strain evidence="5">JCM 31202</strain>
    </source>
</reference>
<evidence type="ECO:0000313" key="5">
    <source>
        <dbReference type="Proteomes" id="UP001596972"/>
    </source>
</evidence>
<dbReference type="Gene3D" id="1.10.357.10">
    <property type="entry name" value="Tetracycline Repressor, domain 2"/>
    <property type="match status" value="1"/>
</dbReference>
<evidence type="ECO:0000259" key="3">
    <source>
        <dbReference type="PROSITE" id="PS50977"/>
    </source>
</evidence>
<dbReference type="RefSeq" id="WP_378307170.1">
    <property type="nucleotide sequence ID" value="NZ_JBHTJA010000172.1"/>
</dbReference>
<organism evidence="4 5">
    <name type="scientific">Actinomadura sediminis</name>
    <dbReference type="NCBI Taxonomy" id="1038904"/>
    <lineage>
        <taxon>Bacteria</taxon>
        <taxon>Bacillati</taxon>
        <taxon>Actinomycetota</taxon>
        <taxon>Actinomycetes</taxon>
        <taxon>Streptosporangiales</taxon>
        <taxon>Thermomonosporaceae</taxon>
        <taxon>Actinomadura</taxon>
    </lineage>
</organism>
<dbReference type="SUPFAM" id="SSF48498">
    <property type="entry name" value="Tetracyclin repressor-like, C-terminal domain"/>
    <property type="match status" value="1"/>
</dbReference>
<name>A0ABW3F3Z9_9ACTN</name>
<dbReference type="InterPro" id="IPR050109">
    <property type="entry name" value="HTH-type_TetR-like_transc_reg"/>
</dbReference>
<keyword evidence="1 2" id="KW-0238">DNA-binding</keyword>
<dbReference type="InterPro" id="IPR036271">
    <property type="entry name" value="Tet_transcr_reg_TetR-rel_C_sf"/>
</dbReference>